<keyword evidence="6 11" id="KW-0645">Protease</keyword>
<dbReference type="FunFam" id="2.30.250.10:FF:000001">
    <property type="entry name" value="Aspartyl aminopeptidase 1"/>
    <property type="match status" value="1"/>
</dbReference>
<evidence type="ECO:0000256" key="1">
    <source>
        <dbReference type="ARBA" id="ARBA00001335"/>
    </source>
</evidence>
<accession>A0ABC8QV57</accession>
<dbReference type="SUPFAM" id="SSF101821">
    <property type="entry name" value="Aminopeptidase/glucanase lid domain"/>
    <property type="match status" value="1"/>
</dbReference>
<evidence type="ECO:0000256" key="7">
    <source>
        <dbReference type="ARBA" id="ARBA00022723"/>
    </source>
</evidence>
<dbReference type="PANTHER" id="PTHR28570:SF3">
    <property type="entry name" value="ASPARTYL AMINOPEPTIDASE"/>
    <property type="match status" value="1"/>
</dbReference>
<keyword evidence="5 11" id="KW-0031">Aminopeptidase</keyword>
<evidence type="ECO:0000256" key="3">
    <source>
        <dbReference type="ARBA" id="ARBA00008290"/>
    </source>
</evidence>
<dbReference type="AlphaFoldDB" id="A0ABC8QV57"/>
<dbReference type="PANTHER" id="PTHR28570">
    <property type="entry name" value="ASPARTYL AMINOPEPTIDASE"/>
    <property type="match status" value="1"/>
</dbReference>
<evidence type="ECO:0000256" key="6">
    <source>
        <dbReference type="ARBA" id="ARBA00022670"/>
    </source>
</evidence>
<dbReference type="Pfam" id="PF02127">
    <property type="entry name" value="Peptidase_M18"/>
    <property type="match status" value="1"/>
</dbReference>
<keyword evidence="7 11" id="KW-0479">Metal-binding</keyword>
<dbReference type="InterPro" id="IPR001948">
    <property type="entry name" value="Peptidase_M18"/>
</dbReference>
<name>A0ABC8QV57_9AQUA</name>
<keyword evidence="13" id="KW-1185">Reference proteome</keyword>
<dbReference type="InterPro" id="IPR023358">
    <property type="entry name" value="Peptidase_M18_dom2"/>
</dbReference>
<evidence type="ECO:0000256" key="4">
    <source>
        <dbReference type="ARBA" id="ARBA00011965"/>
    </source>
</evidence>
<dbReference type="GO" id="GO:0046872">
    <property type="term" value="F:metal ion binding"/>
    <property type="evidence" value="ECO:0007669"/>
    <property type="project" value="UniProtKB-KW"/>
</dbReference>
<organism evidence="12 13">
    <name type="scientific">Ilex paraguariensis</name>
    <name type="common">yerba mate</name>
    <dbReference type="NCBI Taxonomy" id="185542"/>
    <lineage>
        <taxon>Eukaryota</taxon>
        <taxon>Viridiplantae</taxon>
        <taxon>Streptophyta</taxon>
        <taxon>Embryophyta</taxon>
        <taxon>Tracheophyta</taxon>
        <taxon>Spermatophyta</taxon>
        <taxon>Magnoliopsida</taxon>
        <taxon>eudicotyledons</taxon>
        <taxon>Gunneridae</taxon>
        <taxon>Pentapetalae</taxon>
        <taxon>asterids</taxon>
        <taxon>campanulids</taxon>
        <taxon>Aquifoliales</taxon>
        <taxon>Aquifoliaceae</taxon>
        <taxon>Ilex</taxon>
    </lineage>
</organism>
<protein>
    <recommendedName>
        <fullName evidence="4">aspartyl aminopeptidase</fullName>
        <ecNumber evidence="4">3.4.11.21</ecNumber>
    </recommendedName>
</protein>
<evidence type="ECO:0000256" key="9">
    <source>
        <dbReference type="ARBA" id="ARBA00022833"/>
    </source>
</evidence>
<dbReference type="GO" id="GO:0008237">
    <property type="term" value="F:metallopeptidase activity"/>
    <property type="evidence" value="ECO:0007669"/>
    <property type="project" value="UniProtKB-KW"/>
</dbReference>
<evidence type="ECO:0000256" key="8">
    <source>
        <dbReference type="ARBA" id="ARBA00022801"/>
    </source>
</evidence>
<dbReference type="Gene3D" id="2.30.250.10">
    <property type="entry name" value="Aminopeptidase i, Domain 2"/>
    <property type="match status" value="1"/>
</dbReference>
<evidence type="ECO:0000256" key="2">
    <source>
        <dbReference type="ARBA" id="ARBA00001947"/>
    </source>
</evidence>
<comment type="catalytic activity">
    <reaction evidence="1">
        <text>Release of an N-terminal aspartate or glutamate from a peptide, with a preference for aspartate.</text>
        <dbReference type="EC" id="3.4.11.21"/>
    </reaction>
</comment>
<dbReference type="SUPFAM" id="SSF53187">
    <property type="entry name" value="Zn-dependent exopeptidases"/>
    <property type="match status" value="1"/>
</dbReference>
<evidence type="ECO:0000256" key="10">
    <source>
        <dbReference type="ARBA" id="ARBA00023049"/>
    </source>
</evidence>
<dbReference type="PRINTS" id="PR00932">
    <property type="entry name" value="AMINO1PTASE"/>
</dbReference>
<dbReference type="GO" id="GO:0005737">
    <property type="term" value="C:cytoplasm"/>
    <property type="evidence" value="ECO:0007669"/>
    <property type="project" value="UniProtKB-ARBA"/>
</dbReference>
<dbReference type="Gene3D" id="3.40.630.10">
    <property type="entry name" value="Zn peptidases"/>
    <property type="match status" value="1"/>
</dbReference>
<evidence type="ECO:0000313" key="13">
    <source>
        <dbReference type="Proteomes" id="UP001642360"/>
    </source>
</evidence>
<evidence type="ECO:0000256" key="11">
    <source>
        <dbReference type="RuleBase" id="RU004386"/>
    </source>
</evidence>
<keyword evidence="8 11" id="KW-0378">Hydrolase</keyword>
<sequence length="276" mass="30529">MAAIARFQLLQPSSVVKPSVILSKLSHSTPIKALSLYGTRIRKLSVRRFCCASDQTPEISSNSGSCSSIVADLLDYLNESWTQFHATAEAKRQLIAAGFHLLNESDEWDLKPGGRYFFTRNMSCLVAFAIGEKYSTGSGFHVIAAHTDSPCLKLKPKSASSKSAYLMVNVQTYGGGLWHTWFDRDLSVAGRVIVRGDDGSLLHKLVKIKRPLLRVPTLAIHLDRTVNTDGFKPNLETHLIPLLAMKLEDGSAEHNPSPPKDAHHPLLMQVSLYFLF</sequence>
<dbReference type="GO" id="GO:0004177">
    <property type="term" value="F:aminopeptidase activity"/>
    <property type="evidence" value="ECO:0007669"/>
    <property type="project" value="UniProtKB-KW"/>
</dbReference>
<keyword evidence="10 11" id="KW-0482">Metalloprotease</keyword>
<dbReference type="Proteomes" id="UP001642360">
    <property type="component" value="Unassembled WGS sequence"/>
</dbReference>
<dbReference type="EMBL" id="CAUOFW020000766">
    <property type="protein sequence ID" value="CAK9136619.1"/>
    <property type="molecule type" value="Genomic_DNA"/>
</dbReference>
<reference evidence="12 13" key="1">
    <citation type="submission" date="2024-02" db="EMBL/GenBank/DDBJ databases">
        <authorList>
            <person name="Vignale AGUSTIN F."/>
            <person name="Sosa J E."/>
            <person name="Modenutti C."/>
        </authorList>
    </citation>
    <scope>NUCLEOTIDE SEQUENCE [LARGE SCALE GENOMIC DNA]</scope>
</reference>
<dbReference type="EC" id="3.4.11.21" evidence="4"/>
<evidence type="ECO:0000313" key="12">
    <source>
        <dbReference type="EMBL" id="CAK9136619.1"/>
    </source>
</evidence>
<evidence type="ECO:0000256" key="5">
    <source>
        <dbReference type="ARBA" id="ARBA00022438"/>
    </source>
</evidence>
<comment type="cofactor">
    <cofactor evidence="2">
        <name>Zn(2+)</name>
        <dbReference type="ChEBI" id="CHEBI:29105"/>
    </cofactor>
</comment>
<comment type="caution">
    <text evidence="12">The sequence shown here is derived from an EMBL/GenBank/DDBJ whole genome shotgun (WGS) entry which is preliminary data.</text>
</comment>
<gene>
    <name evidence="12" type="ORF">ILEXP_LOCUS3612</name>
</gene>
<keyword evidence="9 11" id="KW-0862">Zinc</keyword>
<comment type="similarity">
    <text evidence="3 11">Belongs to the peptidase M18 family.</text>
</comment>
<dbReference type="GO" id="GO:0006508">
    <property type="term" value="P:proteolysis"/>
    <property type="evidence" value="ECO:0007669"/>
    <property type="project" value="UniProtKB-KW"/>
</dbReference>
<proteinExistence type="inferred from homology"/>